<protein>
    <recommendedName>
        <fullName evidence="2">AB hydrolase-1 domain-containing protein</fullName>
    </recommendedName>
</protein>
<feature type="compositionally biased region" description="Polar residues" evidence="1">
    <location>
        <begin position="154"/>
        <end position="168"/>
    </location>
</feature>
<feature type="domain" description="AB hydrolase-1" evidence="2">
    <location>
        <begin position="21"/>
        <end position="123"/>
    </location>
</feature>
<dbReference type="EMBL" id="PGTM01000075">
    <property type="protein sequence ID" value="PJF36158.1"/>
    <property type="molecule type" value="Genomic_DNA"/>
</dbReference>
<organism evidence="3 4">
    <name type="scientific">Candidatus Thermofonsia Clade 1 bacterium</name>
    <dbReference type="NCBI Taxonomy" id="2364210"/>
    <lineage>
        <taxon>Bacteria</taxon>
        <taxon>Bacillati</taxon>
        <taxon>Chloroflexota</taxon>
        <taxon>Candidatus Thermofontia</taxon>
        <taxon>Candidatus Thermofonsia Clade 1</taxon>
    </lineage>
</organism>
<evidence type="ECO:0000256" key="1">
    <source>
        <dbReference type="SAM" id="MobiDB-lite"/>
    </source>
</evidence>
<dbReference type="InterPro" id="IPR000073">
    <property type="entry name" value="AB_hydrolase_1"/>
</dbReference>
<evidence type="ECO:0000313" key="3">
    <source>
        <dbReference type="EMBL" id="PJF36158.1"/>
    </source>
</evidence>
<dbReference type="Pfam" id="PF00561">
    <property type="entry name" value="Abhydrolase_1"/>
    <property type="match status" value="1"/>
</dbReference>
<comment type="caution">
    <text evidence="3">The sequence shown here is derived from an EMBL/GenBank/DDBJ whole genome shotgun (WGS) entry which is preliminary data.</text>
</comment>
<feature type="compositionally biased region" description="Low complexity" evidence="1">
    <location>
        <begin position="130"/>
        <end position="141"/>
    </location>
</feature>
<dbReference type="InterPro" id="IPR050266">
    <property type="entry name" value="AB_hydrolase_sf"/>
</dbReference>
<dbReference type="Gene3D" id="3.40.50.1820">
    <property type="entry name" value="alpha/beta hydrolase"/>
    <property type="match status" value="2"/>
</dbReference>
<name>A0A2M8PF27_9CHLR</name>
<proteinExistence type="predicted"/>
<evidence type="ECO:0000313" key="4">
    <source>
        <dbReference type="Proteomes" id="UP000229681"/>
    </source>
</evidence>
<sequence>MSAITIENDLVHYEALGRGRPIILVHGWLGSWRYWVPTMQHLSGKYRTYALDLWGFGDSGKDINKCTVRDHVTLLFKFFENMGIRKAVLVGHSLGAAVCLNFARQYPEFTHRLFLISPPLVDMGGLGDELPPALQPRAAAPTSRPAELHPSSPPTNVTYSPTSETLPSNPFRALQQAASTPPQSAPPPENRPVAPVLPLSIATVPTPPAEPPSQGFAPILATLTSAKPVALLMRCVSRDLPDLEMLRAEVAKADEMAFLRTAQSLSLQNLALELKRLMTPTLLLHGEADALLPPPDESLLQRINRGKQSGYFLPLIEPDVGHFPMLEITAKFNRLLVDFLEAPDLSNVEFKDQWKRTIR</sequence>
<evidence type="ECO:0000259" key="2">
    <source>
        <dbReference type="Pfam" id="PF00561"/>
    </source>
</evidence>
<gene>
    <name evidence="3" type="ORF">CUN49_06855</name>
</gene>
<dbReference type="PRINTS" id="PR00111">
    <property type="entry name" value="ABHYDROLASE"/>
</dbReference>
<dbReference type="PANTHER" id="PTHR43798">
    <property type="entry name" value="MONOACYLGLYCEROL LIPASE"/>
    <property type="match status" value="1"/>
</dbReference>
<feature type="region of interest" description="Disordered" evidence="1">
    <location>
        <begin position="127"/>
        <end position="194"/>
    </location>
</feature>
<reference evidence="3 4" key="1">
    <citation type="submission" date="2017-11" db="EMBL/GenBank/DDBJ databases">
        <title>Evolution of Phototrophy in the Chloroflexi Phylum Driven by Horizontal Gene Transfer.</title>
        <authorList>
            <person name="Ward L.M."/>
            <person name="Hemp J."/>
            <person name="Shih P.M."/>
            <person name="Mcglynn S.E."/>
            <person name="Fischer W."/>
        </authorList>
    </citation>
    <scope>NUCLEOTIDE SEQUENCE [LARGE SCALE GENOMIC DNA]</scope>
    <source>
        <strain evidence="3">JP3_13</strain>
    </source>
</reference>
<dbReference type="SUPFAM" id="SSF53474">
    <property type="entry name" value="alpha/beta-Hydrolases"/>
    <property type="match status" value="1"/>
</dbReference>
<dbReference type="AlphaFoldDB" id="A0A2M8PF27"/>
<dbReference type="InterPro" id="IPR029058">
    <property type="entry name" value="AB_hydrolase_fold"/>
</dbReference>
<accession>A0A2M8PF27</accession>
<dbReference type="Proteomes" id="UP000229681">
    <property type="component" value="Unassembled WGS sequence"/>
</dbReference>